<dbReference type="Proteomes" id="UP000015961">
    <property type="component" value="Unassembled WGS sequence"/>
</dbReference>
<feature type="transmembrane region" description="Helical" evidence="1">
    <location>
        <begin position="103"/>
        <end position="129"/>
    </location>
</feature>
<dbReference type="EMBL" id="ASWO01000001">
    <property type="protein sequence ID" value="EOT87205.1"/>
    <property type="molecule type" value="Genomic_DNA"/>
</dbReference>
<reference evidence="2 3" key="1">
    <citation type="submission" date="2013-03" db="EMBL/GenBank/DDBJ databases">
        <title>The Genome Sequence of Enterococcus sulfureus ATCC_49903 (PacBio/Illumina hybrid assembly).</title>
        <authorList>
            <consortium name="The Broad Institute Genomics Platform"/>
            <consortium name="The Broad Institute Genome Sequencing Center for Infectious Disease"/>
            <person name="Earl A."/>
            <person name="Russ C."/>
            <person name="Gilmore M."/>
            <person name="Surin D."/>
            <person name="Walker B."/>
            <person name="Young S."/>
            <person name="Zeng Q."/>
            <person name="Gargeya S."/>
            <person name="Fitzgerald M."/>
            <person name="Haas B."/>
            <person name="Abouelleil A."/>
            <person name="Allen A.W."/>
            <person name="Alvarado L."/>
            <person name="Arachchi H.M."/>
            <person name="Berlin A.M."/>
            <person name="Chapman S.B."/>
            <person name="Gainer-Dewar J."/>
            <person name="Goldberg J."/>
            <person name="Griggs A."/>
            <person name="Gujja S."/>
            <person name="Hansen M."/>
            <person name="Howarth C."/>
            <person name="Imamovic A."/>
            <person name="Ireland A."/>
            <person name="Larimer J."/>
            <person name="McCowan C."/>
            <person name="Murphy C."/>
            <person name="Pearson M."/>
            <person name="Poon T.W."/>
            <person name="Priest M."/>
            <person name="Roberts A."/>
            <person name="Saif S."/>
            <person name="Shea T."/>
            <person name="Sisk P."/>
            <person name="Sykes S."/>
            <person name="Wortman J."/>
            <person name="Nusbaum C."/>
            <person name="Birren B."/>
        </authorList>
    </citation>
    <scope>NUCLEOTIDE SEQUENCE [LARGE SCALE GENOMIC DNA]</scope>
    <source>
        <strain evidence="2 3">ATCC 49903</strain>
    </source>
</reference>
<feature type="transmembrane region" description="Helical" evidence="1">
    <location>
        <begin position="170"/>
        <end position="189"/>
    </location>
</feature>
<name>S0LAD2_9ENTE</name>
<proteinExistence type="predicted"/>
<dbReference type="RefSeq" id="WP_016184757.1">
    <property type="nucleotide sequence ID" value="NZ_ASWO01000001.1"/>
</dbReference>
<comment type="caution">
    <text evidence="2">The sequence shown here is derived from an EMBL/GenBank/DDBJ whole genome shotgun (WGS) entry which is preliminary data.</text>
</comment>
<dbReference type="eggNOG" id="COG5578">
    <property type="taxonomic scope" value="Bacteria"/>
</dbReference>
<evidence type="ECO:0000313" key="2">
    <source>
        <dbReference type="EMBL" id="EOT87205.1"/>
    </source>
</evidence>
<keyword evidence="1" id="KW-0812">Transmembrane</keyword>
<evidence type="ECO:0000256" key="1">
    <source>
        <dbReference type="SAM" id="Phobius"/>
    </source>
</evidence>
<dbReference type="Pfam" id="PF04854">
    <property type="entry name" value="DUF624"/>
    <property type="match status" value="1"/>
</dbReference>
<feature type="transmembrane region" description="Helical" evidence="1">
    <location>
        <begin position="22"/>
        <end position="47"/>
    </location>
</feature>
<accession>S0LAD2</accession>
<keyword evidence="1" id="KW-0472">Membrane</keyword>
<protein>
    <submittedName>
        <fullName evidence="2">Uncharacterized protein</fullName>
    </submittedName>
</protein>
<dbReference type="InterPro" id="IPR006938">
    <property type="entry name" value="DUF624"/>
</dbReference>
<keyword evidence="1" id="KW-1133">Transmembrane helix</keyword>
<organism evidence="2 3">
    <name type="scientific">Enterococcus sulfureus ATCC 49903</name>
    <dbReference type="NCBI Taxonomy" id="1140003"/>
    <lineage>
        <taxon>Bacteria</taxon>
        <taxon>Bacillati</taxon>
        <taxon>Bacillota</taxon>
        <taxon>Bacilli</taxon>
        <taxon>Lactobacillales</taxon>
        <taxon>Enterococcaceae</taxon>
        <taxon>Enterococcus</taxon>
    </lineage>
</organism>
<keyword evidence="3" id="KW-1185">Reference proteome</keyword>
<feature type="transmembrane region" description="Helical" evidence="1">
    <location>
        <begin position="77"/>
        <end position="97"/>
    </location>
</feature>
<dbReference type="PATRIC" id="fig|1140003.3.peg.260"/>
<dbReference type="OrthoDB" id="2186545at2"/>
<dbReference type="AlphaFoldDB" id="S0LAD2"/>
<evidence type="ECO:0000313" key="3">
    <source>
        <dbReference type="Proteomes" id="UP000015961"/>
    </source>
</evidence>
<feature type="transmembrane region" description="Helical" evidence="1">
    <location>
        <begin position="141"/>
        <end position="164"/>
    </location>
</feature>
<gene>
    <name evidence="2" type="ORF">I573_00261</name>
</gene>
<dbReference type="STRING" id="1140003.OMY_00266"/>
<sequence>MINKFFAYEGWYYRVFSFLADLVLLSFLFLFPALTIVLLGPALIALYQTCDRLYQERDIPTIKTYLTIFKKQFKRGLALDGLLVVYTLIVLGIVYSLMEISTYLSILSIILITFATLYSMMFILIDSLYDFDLKQTAKESIYFVLSSTANAIILVVLPVIGLLVFNKINLYLFICIGIGAIAYTQVFFFKRVVVKEERDEVDGNPK</sequence>